<feature type="non-terminal residue" evidence="1">
    <location>
        <position position="1"/>
    </location>
</feature>
<accession>A0ABD0PE64</accession>
<organism evidence="1 2">
    <name type="scientific">Cirrhinus mrigala</name>
    <name type="common">Mrigala</name>
    <dbReference type="NCBI Taxonomy" id="683832"/>
    <lineage>
        <taxon>Eukaryota</taxon>
        <taxon>Metazoa</taxon>
        <taxon>Chordata</taxon>
        <taxon>Craniata</taxon>
        <taxon>Vertebrata</taxon>
        <taxon>Euteleostomi</taxon>
        <taxon>Actinopterygii</taxon>
        <taxon>Neopterygii</taxon>
        <taxon>Teleostei</taxon>
        <taxon>Ostariophysi</taxon>
        <taxon>Cypriniformes</taxon>
        <taxon>Cyprinidae</taxon>
        <taxon>Labeoninae</taxon>
        <taxon>Labeonini</taxon>
        <taxon>Cirrhinus</taxon>
    </lineage>
</organism>
<dbReference type="Proteomes" id="UP001529510">
    <property type="component" value="Unassembled WGS sequence"/>
</dbReference>
<sequence>ELTNEEKEQIVHSEDFLFFFDQSIRVMERVLAEDTDIFFDYSGRDMEDKEG</sequence>
<evidence type="ECO:0000313" key="1">
    <source>
        <dbReference type="EMBL" id="KAL0172062.1"/>
    </source>
</evidence>
<reference evidence="1 2" key="1">
    <citation type="submission" date="2024-05" db="EMBL/GenBank/DDBJ databases">
        <title>Genome sequencing and assembly of Indian major carp, Cirrhinus mrigala (Hamilton, 1822).</title>
        <authorList>
            <person name="Mohindra V."/>
            <person name="Chowdhury L.M."/>
            <person name="Lal K."/>
            <person name="Jena J.K."/>
        </authorList>
    </citation>
    <scope>NUCLEOTIDE SEQUENCE [LARGE SCALE GENOMIC DNA]</scope>
    <source>
        <strain evidence="1">CM1030</strain>
        <tissue evidence="1">Blood</tissue>
    </source>
</reference>
<proteinExistence type="predicted"/>
<dbReference type="EMBL" id="JAMKFB020000016">
    <property type="protein sequence ID" value="KAL0172062.1"/>
    <property type="molecule type" value="Genomic_DNA"/>
</dbReference>
<gene>
    <name evidence="1" type="ORF">M9458_032373</name>
</gene>
<feature type="non-terminal residue" evidence="1">
    <location>
        <position position="51"/>
    </location>
</feature>
<keyword evidence="2" id="KW-1185">Reference proteome</keyword>
<protein>
    <submittedName>
        <fullName evidence="1">Uncharacterized protein</fullName>
    </submittedName>
</protein>
<dbReference type="AlphaFoldDB" id="A0ABD0PE64"/>
<comment type="caution">
    <text evidence="1">The sequence shown here is derived from an EMBL/GenBank/DDBJ whole genome shotgun (WGS) entry which is preliminary data.</text>
</comment>
<evidence type="ECO:0000313" key="2">
    <source>
        <dbReference type="Proteomes" id="UP001529510"/>
    </source>
</evidence>
<name>A0ABD0PE64_CIRMR</name>